<dbReference type="Gene3D" id="2.40.50.100">
    <property type="match status" value="1"/>
</dbReference>
<protein>
    <submittedName>
        <fullName evidence="10">Membrane fusion protein, multidrug efflux system</fullName>
    </submittedName>
</protein>
<dbReference type="InterPro" id="IPR058625">
    <property type="entry name" value="MdtA-like_BSH"/>
</dbReference>
<dbReference type="EMBL" id="FNCG01000015">
    <property type="protein sequence ID" value="SDI04154.1"/>
    <property type="molecule type" value="Genomic_DNA"/>
</dbReference>
<evidence type="ECO:0000256" key="4">
    <source>
        <dbReference type="ARBA" id="ARBA00023136"/>
    </source>
</evidence>
<evidence type="ECO:0000256" key="5">
    <source>
        <dbReference type="SAM" id="Coils"/>
    </source>
</evidence>
<dbReference type="PANTHER" id="PTHR30386:SF26">
    <property type="entry name" value="TRANSPORT PROTEIN COMB"/>
    <property type="match status" value="1"/>
</dbReference>
<accession>A0A1G8HBT0</accession>
<keyword evidence="4 7" id="KW-0472">Membrane</keyword>
<feature type="transmembrane region" description="Helical" evidence="7">
    <location>
        <begin position="43"/>
        <end position="60"/>
    </location>
</feature>
<evidence type="ECO:0000256" key="6">
    <source>
        <dbReference type="SAM" id="MobiDB-lite"/>
    </source>
</evidence>
<evidence type="ECO:0000313" key="10">
    <source>
        <dbReference type="EMBL" id="SDI04154.1"/>
    </source>
</evidence>
<dbReference type="Gene3D" id="1.10.287.470">
    <property type="entry name" value="Helix hairpin bin"/>
    <property type="match status" value="2"/>
</dbReference>
<feature type="domain" description="Multidrug resistance protein MdtA-like barrel-sandwich hybrid" evidence="8">
    <location>
        <begin position="84"/>
        <end position="277"/>
    </location>
</feature>
<dbReference type="InterPro" id="IPR058634">
    <property type="entry name" value="AaeA-lik-b-barrel"/>
</dbReference>
<dbReference type="GO" id="GO:0015562">
    <property type="term" value="F:efflux transmembrane transporter activity"/>
    <property type="evidence" value="ECO:0007669"/>
    <property type="project" value="InterPro"/>
</dbReference>
<feature type="region of interest" description="Disordered" evidence="6">
    <location>
        <begin position="14"/>
        <end position="36"/>
    </location>
</feature>
<dbReference type="PANTHER" id="PTHR30386">
    <property type="entry name" value="MEMBRANE FUSION SUBUNIT OF EMRAB-TOLC MULTIDRUG EFFLUX PUMP"/>
    <property type="match status" value="1"/>
</dbReference>
<evidence type="ECO:0000256" key="3">
    <source>
        <dbReference type="ARBA" id="ARBA00022989"/>
    </source>
</evidence>
<name>A0A1G8HBT0_9SPHI</name>
<feature type="compositionally biased region" description="Polar residues" evidence="6">
    <location>
        <begin position="14"/>
        <end position="23"/>
    </location>
</feature>
<feature type="compositionally biased region" description="Basic and acidic residues" evidence="6">
    <location>
        <begin position="27"/>
        <end position="36"/>
    </location>
</feature>
<proteinExistence type="predicted"/>
<dbReference type="STRING" id="551996.SAMN05192573_115105"/>
<dbReference type="Pfam" id="PF25963">
    <property type="entry name" value="Beta-barrel_AAEA"/>
    <property type="match status" value="1"/>
</dbReference>
<dbReference type="Gene3D" id="2.40.30.170">
    <property type="match status" value="1"/>
</dbReference>
<gene>
    <name evidence="10" type="ORF">SAMN05192573_115105</name>
</gene>
<dbReference type="AlphaFoldDB" id="A0A1G8HBT0"/>
<evidence type="ECO:0000256" key="2">
    <source>
        <dbReference type="ARBA" id="ARBA00022692"/>
    </source>
</evidence>
<dbReference type="Pfam" id="PF25917">
    <property type="entry name" value="BSH_RND"/>
    <property type="match status" value="1"/>
</dbReference>
<evidence type="ECO:0000259" key="8">
    <source>
        <dbReference type="Pfam" id="PF25917"/>
    </source>
</evidence>
<comment type="subcellular location">
    <subcellularLocation>
        <location evidence="1">Membrane</location>
        <topology evidence="1">Single-pass membrane protein</topology>
    </subcellularLocation>
</comment>
<dbReference type="SUPFAM" id="SSF111369">
    <property type="entry name" value="HlyD-like secretion proteins"/>
    <property type="match status" value="3"/>
</dbReference>
<keyword evidence="2 7" id="KW-0812">Transmembrane</keyword>
<keyword evidence="11" id="KW-1185">Reference proteome</keyword>
<organism evidence="10 11">
    <name type="scientific">Mucilaginibacter gossypii</name>
    <dbReference type="NCBI Taxonomy" id="551996"/>
    <lineage>
        <taxon>Bacteria</taxon>
        <taxon>Pseudomonadati</taxon>
        <taxon>Bacteroidota</taxon>
        <taxon>Sphingobacteriia</taxon>
        <taxon>Sphingobacteriales</taxon>
        <taxon>Sphingobacteriaceae</taxon>
        <taxon>Mucilaginibacter</taxon>
    </lineage>
</organism>
<dbReference type="InterPro" id="IPR050739">
    <property type="entry name" value="MFP"/>
</dbReference>
<evidence type="ECO:0000256" key="1">
    <source>
        <dbReference type="ARBA" id="ARBA00004167"/>
    </source>
</evidence>
<feature type="coiled-coil region" evidence="5">
    <location>
        <begin position="187"/>
        <end position="214"/>
    </location>
</feature>
<dbReference type="GO" id="GO:0016020">
    <property type="term" value="C:membrane"/>
    <property type="evidence" value="ECO:0007669"/>
    <property type="project" value="UniProtKB-SubCell"/>
</dbReference>
<evidence type="ECO:0000313" key="11">
    <source>
        <dbReference type="Proteomes" id="UP000199705"/>
    </source>
</evidence>
<keyword evidence="3 7" id="KW-1133">Transmembrane helix</keyword>
<sequence>MLVLLTIRYKNQQEKSTNNNTKPLNKMAKEQETPEQPKKKNKVIPIILGIVLIGGVIFGIKEYIYFSKHIDTDDAQIDGDISPVVARVGGYVDSIYFEENTHVNVGQPLVKIDDRDYKVKLEQAQAAQVGASAGINVNQSQIFANEANSASAKAQVSSNLAHLEKVQKDYDRYANLVKDGSVTQQQFDQAKADLDVAKANYRASQDQYKAAVQQIGTTRSQLAVTHTGVSQRQVDIDYAKLQLSYTLVKSPASGLASKKNVQLGQLVQAGQTLFSIVNDNSLYITANYKETQLTNIKNGLKVEIEVDAYPDMKLEGQVYNFSPATGAKFSLLPPDNATGNFVKVVQRVPVKIKINGTKEELAKLRPGMSVNVSVIKE</sequence>
<dbReference type="Proteomes" id="UP000199705">
    <property type="component" value="Unassembled WGS sequence"/>
</dbReference>
<evidence type="ECO:0000256" key="7">
    <source>
        <dbReference type="SAM" id="Phobius"/>
    </source>
</evidence>
<evidence type="ECO:0000259" key="9">
    <source>
        <dbReference type="Pfam" id="PF25963"/>
    </source>
</evidence>
<reference evidence="11" key="1">
    <citation type="submission" date="2016-10" db="EMBL/GenBank/DDBJ databases">
        <authorList>
            <person name="Varghese N."/>
            <person name="Submissions S."/>
        </authorList>
    </citation>
    <scope>NUCLEOTIDE SEQUENCE [LARGE SCALE GENOMIC DNA]</scope>
    <source>
        <strain evidence="11">Gh-67</strain>
    </source>
</reference>
<feature type="domain" description="p-hydroxybenzoic acid efflux pump subunit AaeA-like beta-barrel" evidence="9">
    <location>
        <begin position="281"/>
        <end position="374"/>
    </location>
</feature>
<keyword evidence="5" id="KW-0175">Coiled coil</keyword>